<dbReference type="PANTHER" id="PTHR30572:SF4">
    <property type="entry name" value="ABC TRANSPORTER PERMEASE YTRF"/>
    <property type="match status" value="1"/>
</dbReference>
<evidence type="ECO:0000256" key="4">
    <source>
        <dbReference type="ARBA" id="ARBA00022989"/>
    </source>
</evidence>
<dbReference type="OrthoDB" id="9780560at2"/>
<dbReference type="Proteomes" id="UP000031890">
    <property type="component" value="Chromosome"/>
</dbReference>
<organism evidence="11 12">
    <name type="scientific">Corynebacterium singulare</name>
    <dbReference type="NCBI Taxonomy" id="161899"/>
    <lineage>
        <taxon>Bacteria</taxon>
        <taxon>Bacillati</taxon>
        <taxon>Actinomycetota</taxon>
        <taxon>Actinomycetes</taxon>
        <taxon>Mycobacteriales</taxon>
        <taxon>Corynebacteriaceae</taxon>
        <taxon>Corynebacterium</taxon>
    </lineage>
</organism>
<comment type="similarity">
    <text evidence="6">Belongs to the ABC-4 integral membrane protein family.</text>
</comment>
<evidence type="ECO:0000256" key="3">
    <source>
        <dbReference type="ARBA" id="ARBA00022692"/>
    </source>
</evidence>
<feature type="domain" description="MacB-like periplasmic core" evidence="10">
    <location>
        <begin position="21"/>
        <end position="273"/>
    </location>
</feature>
<evidence type="ECO:0000256" key="6">
    <source>
        <dbReference type="ARBA" id="ARBA00038076"/>
    </source>
</evidence>
<feature type="transmembrane region" description="Helical" evidence="8">
    <location>
        <begin position="395"/>
        <end position="415"/>
    </location>
</feature>
<comment type="subcellular location">
    <subcellularLocation>
        <location evidence="1">Cell membrane</location>
        <topology evidence="1">Multi-pass membrane protein</topology>
    </subcellularLocation>
</comment>
<evidence type="ECO:0000313" key="11">
    <source>
        <dbReference type="EMBL" id="AJI77918.1"/>
    </source>
</evidence>
<dbReference type="Pfam" id="PF02687">
    <property type="entry name" value="FtsX"/>
    <property type="match status" value="1"/>
</dbReference>
<evidence type="ECO:0000256" key="1">
    <source>
        <dbReference type="ARBA" id="ARBA00004651"/>
    </source>
</evidence>
<dbReference type="HOGENOM" id="CLU_000604_8_0_11"/>
<dbReference type="RefSeq" id="WP_042529161.1">
    <property type="nucleotide sequence ID" value="NZ_CP010827.1"/>
</dbReference>
<feature type="domain" description="ABC3 transporter permease C-terminal" evidence="9">
    <location>
        <begin position="313"/>
        <end position="425"/>
    </location>
</feature>
<evidence type="ECO:0000313" key="12">
    <source>
        <dbReference type="Proteomes" id="UP000031890"/>
    </source>
</evidence>
<proteinExistence type="inferred from homology"/>
<evidence type="ECO:0000256" key="2">
    <source>
        <dbReference type="ARBA" id="ARBA00022475"/>
    </source>
</evidence>
<feature type="region of interest" description="Disordered" evidence="7">
    <location>
        <begin position="66"/>
        <end position="90"/>
    </location>
</feature>
<protein>
    <submittedName>
        <fullName evidence="11">ABC-type antimicrobial peptide transport system, permease component</fullName>
    </submittedName>
</protein>
<keyword evidence="5 8" id="KW-0472">Membrane</keyword>
<keyword evidence="3 8" id="KW-0812">Transmembrane</keyword>
<gene>
    <name evidence="11" type="primary">yknZ</name>
    <name evidence="11" type="ORF">CSING_01800</name>
</gene>
<dbReference type="GO" id="GO:0005886">
    <property type="term" value="C:plasma membrane"/>
    <property type="evidence" value="ECO:0007669"/>
    <property type="project" value="UniProtKB-SubCell"/>
</dbReference>
<dbReference type="PANTHER" id="PTHR30572">
    <property type="entry name" value="MEMBRANE COMPONENT OF TRANSPORTER-RELATED"/>
    <property type="match status" value="1"/>
</dbReference>
<dbReference type="GO" id="GO:0022857">
    <property type="term" value="F:transmembrane transporter activity"/>
    <property type="evidence" value="ECO:0007669"/>
    <property type="project" value="TreeGrafter"/>
</dbReference>
<dbReference type="InterPro" id="IPR025857">
    <property type="entry name" value="MacB_PCD"/>
</dbReference>
<dbReference type="KEGG" id="csx:CSING_01800"/>
<feature type="transmembrane region" description="Helical" evidence="8">
    <location>
        <begin position="308"/>
        <end position="334"/>
    </location>
</feature>
<accession>A0A0B6ESY9</accession>
<reference evidence="11 12" key="1">
    <citation type="journal article" date="2015" name="Genome Announc.">
        <title>Complete Genome Sequence and Annotation of Corynebacterium singulare DSM 44357, Isolated from a Human Semen Specimen.</title>
        <authorList>
            <person name="Merten M."/>
            <person name="Brinkrolf K."/>
            <person name="Albersmeier A."/>
            <person name="Kutter Y."/>
            <person name="Ruckert C."/>
            <person name="Tauch A."/>
        </authorList>
    </citation>
    <scope>NUCLEOTIDE SEQUENCE [LARGE SCALE GENOMIC DNA]</scope>
    <source>
        <strain evidence="11">IBS B52218</strain>
    </source>
</reference>
<dbReference type="EMBL" id="CP010827">
    <property type="protein sequence ID" value="AJI77918.1"/>
    <property type="molecule type" value="Genomic_DNA"/>
</dbReference>
<dbReference type="InterPro" id="IPR003838">
    <property type="entry name" value="ABC3_permease_C"/>
</dbReference>
<feature type="transmembrane region" description="Helical" evidence="8">
    <location>
        <begin position="355"/>
        <end position="375"/>
    </location>
</feature>
<evidence type="ECO:0000256" key="5">
    <source>
        <dbReference type="ARBA" id="ARBA00023136"/>
    </source>
</evidence>
<dbReference type="AlphaFoldDB" id="A0A0B6ESY9"/>
<keyword evidence="2" id="KW-1003">Cell membrane</keyword>
<dbReference type="InterPro" id="IPR050250">
    <property type="entry name" value="Macrolide_Exporter_MacB"/>
</dbReference>
<evidence type="ECO:0000256" key="7">
    <source>
        <dbReference type="SAM" id="MobiDB-lite"/>
    </source>
</evidence>
<dbReference type="STRING" id="161899.CSING_01800"/>
<dbReference type="Pfam" id="PF12704">
    <property type="entry name" value="MacB_PCD"/>
    <property type="match status" value="1"/>
</dbReference>
<feature type="transmembrane region" description="Helical" evidence="8">
    <location>
        <begin position="21"/>
        <end position="41"/>
    </location>
</feature>
<evidence type="ECO:0000256" key="8">
    <source>
        <dbReference type="SAM" id="Phobius"/>
    </source>
</evidence>
<sequence length="432" mass="45719">MNFAESTKMALSSLRTNKMRSALTLLGVIIGIAAVIAIVTLGHSLQTSVQNDLDKVGANNFSVQVTERPEEGEEEEAQDTFMGGGPIDDESSLITPDMLDSIEDSMGDQITGIIIGEYNSFSGTMLADSDDQNEKSSNLLLRPTNPDYVTASQFSIVAGRSLSNDDIDSSRPATMITAETASELFGSPEAAVGQYVTFEDGENTTLDLAVIGVYEEPQTGPLIGTGPSQTALVPYTLESELSDSPGAGEGFSQVSISGNPDLDKATVASNLQRVFDSYYADNPDYKVEVTDFSEDLASLNQIFTTMSLVLAAIGGISLLVGGIGVMNIMLITVTERTREIGIRKALGARRRDIRMQFITEAVVVCLIGGLIGIAIGTAAGMAGAAAIGALVLPPLWAVIMSMLFSLSIGLFFGYYPAGKAAKLDPIEALRYE</sequence>
<evidence type="ECO:0000259" key="9">
    <source>
        <dbReference type="Pfam" id="PF02687"/>
    </source>
</evidence>
<evidence type="ECO:0000259" key="10">
    <source>
        <dbReference type="Pfam" id="PF12704"/>
    </source>
</evidence>
<keyword evidence="4 8" id="KW-1133">Transmembrane helix</keyword>
<name>A0A0B6ESY9_9CORY</name>